<organism evidence="2 3">
    <name type="scientific">Nocardia jiangxiensis</name>
    <dbReference type="NCBI Taxonomy" id="282685"/>
    <lineage>
        <taxon>Bacteria</taxon>
        <taxon>Bacillati</taxon>
        <taxon>Actinomycetota</taxon>
        <taxon>Actinomycetes</taxon>
        <taxon>Mycobacteriales</taxon>
        <taxon>Nocardiaceae</taxon>
        <taxon>Nocardia</taxon>
    </lineage>
</organism>
<gene>
    <name evidence="2" type="ORF">ACFYXQ_27450</name>
</gene>
<reference evidence="2 3" key="1">
    <citation type="submission" date="2024-10" db="EMBL/GenBank/DDBJ databases">
        <title>The Natural Products Discovery Center: Release of the First 8490 Sequenced Strains for Exploring Actinobacteria Biosynthetic Diversity.</title>
        <authorList>
            <person name="Kalkreuter E."/>
            <person name="Kautsar S.A."/>
            <person name="Yang D."/>
            <person name="Bader C.D."/>
            <person name="Teijaro C.N."/>
            <person name="Fluegel L."/>
            <person name="Davis C.M."/>
            <person name="Simpson J.R."/>
            <person name="Lauterbach L."/>
            <person name="Steele A.D."/>
            <person name="Gui C."/>
            <person name="Meng S."/>
            <person name="Li G."/>
            <person name="Viehrig K."/>
            <person name="Ye F."/>
            <person name="Su P."/>
            <person name="Kiefer A.F."/>
            <person name="Nichols A."/>
            <person name="Cepeda A.J."/>
            <person name="Yan W."/>
            <person name="Fan B."/>
            <person name="Jiang Y."/>
            <person name="Adhikari A."/>
            <person name="Zheng C.-J."/>
            <person name="Schuster L."/>
            <person name="Cowan T.M."/>
            <person name="Smanski M.J."/>
            <person name="Chevrette M.G."/>
            <person name="De Carvalho L.P.S."/>
            <person name="Shen B."/>
        </authorList>
    </citation>
    <scope>NUCLEOTIDE SEQUENCE [LARGE SCALE GENOMIC DNA]</scope>
    <source>
        <strain evidence="2 3">NPDC002593</strain>
    </source>
</reference>
<feature type="transmembrane region" description="Helical" evidence="1">
    <location>
        <begin position="208"/>
        <end position="228"/>
    </location>
</feature>
<protein>
    <recommendedName>
        <fullName evidence="4">ABC-2 type transport system permease protein</fullName>
    </recommendedName>
</protein>
<feature type="transmembrane region" description="Helical" evidence="1">
    <location>
        <begin position="163"/>
        <end position="188"/>
    </location>
</feature>
<feature type="transmembrane region" description="Helical" evidence="1">
    <location>
        <begin position="248"/>
        <end position="270"/>
    </location>
</feature>
<feature type="transmembrane region" description="Helical" evidence="1">
    <location>
        <begin position="60"/>
        <end position="77"/>
    </location>
</feature>
<proteinExistence type="predicted"/>
<evidence type="ECO:0000256" key="1">
    <source>
        <dbReference type="SAM" id="Phobius"/>
    </source>
</evidence>
<dbReference type="Proteomes" id="UP001601992">
    <property type="component" value="Unassembled WGS sequence"/>
</dbReference>
<dbReference type="RefSeq" id="WP_245567971.1">
    <property type="nucleotide sequence ID" value="NZ_JBIAQY010000010.1"/>
</dbReference>
<comment type="caution">
    <text evidence="2">The sequence shown here is derived from an EMBL/GenBank/DDBJ whole genome shotgun (WGS) entry which is preliminary data.</text>
</comment>
<keyword evidence="1" id="KW-0812">Transmembrane</keyword>
<evidence type="ECO:0008006" key="4">
    <source>
        <dbReference type="Google" id="ProtNLM"/>
    </source>
</evidence>
<accession>A0ABW6S8J5</accession>
<evidence type="ECO:0000313" key="2">
    <source>
        <dbReference type="EMBL" id="MFF3571521.1"/>
    </source>
</evidence>
<name>A0ABW6S8J5_9NOCA</name>
<feature type="transmembrane region" description="Helical" evidence="1">
    <location>
        <begin position="89"/>
        <end position="115"/>
    </location>
</feature>
<sequence>MNLSIRWAEQVSAGARGRLRAYLSEHEVRTAPPPPMVPGDGLLRRVADEVRWSFAPPRHWLEGVGVNVVLSLLYLLYSPLVHPHRQFGWVVLVGTYFATFILADVTTTNVLGLDAPRVRASLAEGMSMRGILVTKNLALLVIVGLPTLALTAILAHAMRPGPLMGTLFVVTLPLLCWLGVGNIVSVLLAVETRTLVRRWRERRDRTTLLWLGHLALPYGVYYLIAPIDGAQHDPLLRLLPHLDRNLRFVWNAGVGLLVWILGTAIALAIVRRRGLRIY</sequence>
<keyword evidence="1" id="KW-1133">Transmembrane helix</keyword>
<keyword evidence="3" id="KW-1185">Reference proteome</keyword>
<evidence type="ECO:0000313" key="3">
    <source>
        <dbReference type="Proteomes" id="UP001601992"/>
    </source>
</evidence>
<dbReference type="EMBL" id="JBIAQY010000010">
    <property type="protein sequence ID" value="MFF3571521.1"/>
    <property type="molecule type" value="Genomic_DNA"/>
</dbReference>
<feature type="transmembrane region" description="Helical" evidence="1">
    <location>
        <begin position="136"/>
        <end position="157"/>
    </location>
</feature>
<keyword evidence="1" id="KW-0472">Membrane</keyword>